<reference evidence="2 3" key="1">
    <citation type="journal article" date="2003" name="Nucleic Acids Res.">
        <title>The DNA sequence of chromosome I of an African trypanosome: gene content, chromosome organisation, recombination and polymorphism.</title>
        <authorList>
            <person name="Hall N."/>
            <person name="Berriman M."/>
            <person name="Lennard N.J."/>
            <person name="Harris B.R."/>
            <person name="Hertz-Fowler C."/>
            <person name="Bart-Delabesse E.N."/>
            <person name="Gerrare C.S."/>
            <person name="Atkin R.J."/>
            <person name="Barron A.J."/>
            <person name="Bowman S."/>
            <person name="Bray-Allen S.P."/>
            <person name="Bringaud F."/>
            <person name="Clark L.N."/>
            <person name="Corton C.H."/>
            <person name="Cronin A."/>
            <person name="Davies R."/>
            <person name="Doggett J."/>
            <person name="Fraser A."/>
            <person name="Gruter E."/>
            <person name="Hall S."/>
            <person name="Harper A.D."/>
            <person name="Kay M.P."/>
            <person name="Leech V."/>
            <person name="Mayes R."/>
            <person name="Price C."/>
            <person name="Quail M.A."/>
            <person name="Rabbinowitch E."/>
            <person name="Reitter C."/>
            <person name="Rutherford K."/>
            <person name="Sasse J."/>
            <person name="Sharp S."/>
            <person name="Shownkeen R."/>
            <person name="Macleod A."/>
            <person name="Taylor S."/>
            <person name="Tweedie A."/>
            <person name="Turner C.M.R."/>
            <person name="Tait A."/>
            <person name="Gull K."/>
            <person name="Barrell B."/>
            <person name="Melville S.E."/>
        </authorList>
    </citation>
    <scope>NUCLEOTIDE SEQUENCE [LARGE SCALE GENOMIC DNA]</scope>
    <source>
        <strain evidence="2 3">927/4 GUTat10.1</strain>
    </source>
</reference>
<dbReference type="OrthoDB" id="246880at2759"/>
<dbReference type="InParanoid" id="Q4GYJ6"/>
<organism evidence="2 3">
    <name type="scientific">Trypanosoma brucei brucei (strain 927/4 GUTat10.1)</name>
    <dbReference type="NCBI Taxonomy" id="185431"/>
    <lineage>
        <taxon>Eukaryota</taxon>
        <taxon>Discoba</taxon>
        <taxon>Euglenozoa</taxon>
        <taxon>Kinetoplastea</taxon>
        <taxon>Metakinetoplastina</taxon>
        <taxon>Trypanosomatida</taxon>
        <taxon>Trypanosomatidae</taxon>
        <taxon>Trypanosoma</taxon>
    </lineage>
</organism>
<reference evidence="3" key="2">
    <citation type="journal article" date="2005" name="Science">
        <title>The genome of the African trypanosome Trypanosoma brucei.</title>
        <authorList>
            <person name="Berriman M."/>
            <person name="Ghedin E."/>
            <person name="Hertz-Fowler C."/>
            <person name="Blandin G."/>
            <person name="Renauld H."/>
            <person name="Bartholomeu D.C."/>
            <person name="Lennard N.J."/>
            <person name="Caler E."/>
            <person name="Hamlin N.E."/>
            <person name="Haas B."/>
            <person name="Bohme U."/>
            <person name="Hannick L."/>
            <person name="Aslett M.A."/>
            <person name="Shallom J."/>
            <person name="Marcello L."/>
            <person name="Hou L."/>
            <person name="Wickstead B."/>
            <person name="Alsmark U.C."/>
            <person name="Arrowsmith C."/>
            <person name="Atkin R.J."/>
            <person name="Barron A.J."/>
            <person name="Bringaud F."/>
            <person name="Brooks K."/>
            <person name="Carrington M."/>
            <person name="Cherevach I."/>
            <person name="Chillingworth T.J."/>
            <person name="Churcher C."/>
            <person name="Clark L.N."/>
            <person name="Corton C.H."/>
            <person name="Cronin A."/>
            <person name="Davies R.M."/>
            <person name="Doggett J."/>
            <person name="Djikeng A."/>
            <person name="Feldblyum T."/>
            <person name="Field M.C."/>
            <person name="Fraser A."/>
            <person name="Goodhead I."/>
            <person name="Hance Z."/>
            <person name="Harper D."/>
            <person name="Harris B.R."/>
            <person name="Hauser H."/>
            <person name="Hostetler J."/>
            <person name="Ivens A."/>
            <person name="Jagels K."/>
            <person name="Johnson D."/>
            <person name="Johnson J."/>
            <person name="Jones K."/>
            <person name="Kerhornou A.X."/>
            <person name="Koo H."/>
            <person name="Larke N."/>
            <person name="Landfear S."/>
            <person name="Larkin C."/>
            <person name="Leech V."/>
            <person name="Line A."/>
            <person name="Lord A."/>
            <person name="Macleod A."/>
            <person name="Mooney P.J."/>
            <person name="Moule S."/>
            <person name="Martin D.M."/>
            <person name="Morgan G.W."/>
            <person name="Mungall K."/>
            <person name="Norbertczak H."/>
            <person name="Ormond D."/>
            <person name="Pai G."/>
            <person name="Peacock C.S."/>
            <person name="Peterson J."/>
            <person name="Quail M.A."/>
            <person name="Rabbinowitsch E."/>
            <person name="Rajandream M.A."/>
            <person name="Reitter C."/>
            <person name="Salzberg S.L."/>
            <person name="Sanders M."/>
            <person name="Schobel S."/>
            <person name="Sharp S."/>
            <person name="Simmonds M."/>
            <person name="Simpson A.J."/>
            <person name="Tallon L."/>
            <person name="Turner C.M."/>
            <person name="Tait A."/>
            <person name="Tivey A.R."/>
            <person name="Van Aken S."/>
            <person name="Walker D."/>
            <person name="Wanless D."/>
            <person name="Wang S."/>
            <person name="White B."/>
            <person name="White O."/>
            <person name="Whitehead S."/>
            <person name="Woodward J."/>
            <person name="Wortman J."/>
            <person name="Adams M.D."/>
            <person name="Embley T.M."/>
            <person name="Gull K."/>
            <person name="Ullu E."/>
            <person name="Barry J.D."/>
            <person name="Fairlamb A.H."/>
            <person name="Opperdoes F."/>
            <person name="Barrell B.G."/>
            <person name="Donelson J.E."/>
            <person name="Hall N."/>
            <person name="Fraser C.M."/>
            <person name="Melville S.E."/>
            <person name="El-Sayed N.M."/>
        </authorList>
    </citation>
    <scope>NUCLEOTIDE SEQUENCE [LARGE SCALE GENOMIC DNA]</scope>
    <source>
        <strain evidence="3">927/4 GUTat10.1</strain>
    </source>
</reference>
<protein>
    <submittedName>
        <fullName evidence="2">Uncharacterized protein</fullName>
    </submittedName>
</protein>
<dbReference type="OMA" id="CMREEEM"/>
<dbReference type="KEGG" id="tbr:TB927.1.3810"/>
<dbReference type="GeneID" id="4357455"/>
<evidence type="ECO:0000313" key="3">
    <source>
        <dbReference type="Proteomes" id="UP000008524"/>
    </source>
</evidence>
<evidence type="ECO:0000313" key="2">
    <source>
        <dbReference type="EMBL" id="CAJ16588.1"/>
    </source>
</evidence>
<dbReference type="RefSeq" id="XP_001219075.1">
    <property type="nucleotide sequence ID" value="XM_001219074.1"/>
</dbReference>
<dbReference type="PaxDb" id="5691-CAJ16588"/>
<gene>
    <name evidence="2" type="ORF">TB927.1.3810</name>
</gene>
<keyword evidence="1" id="KW-0732">Signal</keyword>
<feature type="chain" id="PRO_5004239186" evidence="1">
    <location>
        <begin position="26"/>
        <end position="152"/>
    </location>
</feature>
<keyword evidence="3" id="KW-1185">Reference proteome</keyword>
<dbReference type="EMBL" id="AL929603">
    <property type="protein sequence ID" value="CAJ16588.1"/>
    <property type="molecule type" value="Genomic_DNA"/>
</dbReference>
<evidence type="ECO:0000256" key="1">
    <source>
        <dbReference type="SAM" id="SignalP"/>
    </source>
</evidence>
<accession>Q4GYJ6</accession>
<name>Q4GYJ6_TRYB2</name>
<feature type="signal peptide" evidence="1">
    <location>
        <begin position="1"/>
        <end position="25"/>
    </location>
</feature>
<dbReference type="AlphaFoldDB" id="Q4GYJ6"/>
<proteinExistence type="predicted"/>
<sequence length="152" mass="17114">MMASKGQCFCLHLFPFFLVFQVCTNIYVSERPMARTFVVFDKDGKPAERPDEYFPLVQMDKEEFVNRRRGHVADENLFAVDGDLILSHLIMGTQIMYDAEKNAVHSCDTGESEADGSIPISVRVLSDEFVVRHESQPDCLAWGSEAPSVYAG</sequence>
<dbReference type="Proteomes" id="UP000008524">
    <property type="component" value="Chromosome 1"/>
</dbReference>